<feature type="transmembrane region" description="Helical" evidence="19">
    <location>
        <begin position="60"/>
        <end position="77"/>
    </location>
</feature>
<evidence type="ECO:0000256" key="6">
    <source>
        <dbReference type="ARBA" id="ARBA00012487"/>
    </source>
</evidence>
<evidence type="ECO:0000256" key="16">
    <source>
        <dbReference type="ARBA" id="ARBA00023209"/>
    </source>
</evidence>
<evidence type="ECO:0000256" key="8">
    <source>
        <dbReference type="ARBA" id="ARBA00022475"/>
    </source>
</evidence>
<evidence type="ECO:0000256" key="19">
    <source>
        <dbReference type="SAM" id="Phobius"/>
    </source>
</evidence>
<dbReference type="RefSeq" id="WP_339095766.1">
    <property type="nucleotide sequence ID" value="NZ_CP149782.1"/>
</dbReference>
<evidence type="ECO:0000313" key="20">
    <source>
        <dbReference type="EMBL" id="WYF44572.1"/>
    </source>
</evidence>
<evidence type="ECO:0000256" key="15">
    <source>
        <dbReference type="ARBA" id="ARBA00023136"/>
    </source>
</evidence>
<evidence type="ECO:0000256" key="10">
    <source>
        <dbReference type="ARBA" id="ARBA00022679"/>
    </source>
</evidence>
<dbReference type="GO" id="GO:0004605">
    <property type="term" value="F:phosphatidate cytidylyltransferase activity"/>
    <property type="evidence" value="ECO:0007669"/>
    <property type="project" value="UniProtKB-EC"/>
</dbReference>
<feature type="transmembrane region" description="Helical" evidence="19">
    <location>
        <begin position="114"/>
        <end position="133"/>
    </location>
</feature>
<comment type="pathway">
    <text evidence="4">Lipid metabolism.</text>
</comment>
<comment type="subcellular location">
    <subcellularLocation>
        <location evidence="2">Cell membrane</location>
        <topology evidence="2">Multi-pass membrane protein</topology>
    </subcellularLocation>
</comment>
<evidence type="ECO:0000256" key="14">
    <source>
        <dbReference type="ARBA" id="ARBA00023098"/>
    </source>
</evidence>
<feature type="transmembrane region" description="Helical" evidence="19">
    <location>
        <begin position="185"/>
        <end position="204"/>
    </location>
</feature>
<evidence type="ECO:0000256" key="4">
    <source>
        <dbReference type="ARBA" id="ARBA00005189"/>
    </source>
</evidence>
<dbReference type="PANTHER" id="PTHR46382">
    <property type="entry name" value="PHOSPHATIDATE CYTIDYLYLTRANSFERASE"/>
    <property type="match status" value="1"/>
</dbReference>
<evidence type="ECO:0000256" key="7">
    <source>
        <dbReference type="ARBA" id="ARBA00019373"/>
    </source>
</evidence>
<dbReference type="EMBL" id="CP149782">
    <property type="protein sequence ID" value="WYF44572.1"/>
    <property type="molecule type" value="Genomic_DNA"/>
</dbReference>
<keyword evidence="10 18" id="KW-0808">Transferase</keyword>
<feature type="transmembrane region" description="Helical" evidence="19">
    <location>
        <begin position="145"/>
        <end position="164"/>
    </location>
</feature>
<comment type="pathway">
    <text evidence="3 18">Phospholipid metabolism; CDP-diacylglycerol biosynthesis; CDP-diacylglycerol from sn-glycerol 3-phosphate: step 3/3.</text>
</comment>
<sequence>MESLSTRVLTSVVGFVIVSVVVWIGWYAMLPALVAVSIFGLHEYFRMLDRNDLDVRRLSVGLFGAALIVASLPILAHTPPWPGGSWREVVLSIAVGALLVLEVINPGERPLERVVYSLFGLLYIPWLLGYFLLLRYSPNADEGLLYFALPLLATFAADIGGFFAGHFFGKRKLAPEVSPGKTVEGAVGGLAFSFLVVLMVSQVADIWNPLQAFLYSILVASASQLGDLSESLIKRALRTKDSGNSLPGHGGFLDRLDSLMFAVPATYFFLNISTFGR</sequence>
<dbReference type="PROSITE" id="PS01315">
    <property type="entry name" value="CDS"/>
    <property type="match status" value="1"/>
</dbReference>
<keyword evidence="14" id="KW-0443">Lipid metabolism</keyword>
<accession>A0AAU6Q2S5</accession>
<evidence type="ECO:0000256" key="18">
    <source>
        <dbReference type="RuleBase" id="RU003938"/>
    </source>
</evidence>
<keyword evidence="9" id="KW-0444">Lipid biosynthesis</keyword>
<dbReference type="PANTHER" id="PTHR46382:SF1">
    <property type="entry name" value="PHOSPHATIDATE CYTIDYLYLTRANSFERASE"/>
    <property type="match status" value="1"/>
</dbReference>
<feature type="transmembrane region" description="Helical" evidence="19">
    <location>
        <begin position="12"/>
        <end position="39"/>
    </location>
</feature>
<evidence type="ECO:0000256" key="11">
    <source>
        <dbReference type="ARBA" id="ARBA00022692"/>
    </source>
</evidence>
<keyword evidence="13 19" id="KW-1133">Transmembrane helix</keyword>
<proteinExistence type="inferred from homology"/>
<keyword evidence="11 18" id="KW-0812">Transmembrane</keyword>
<reference evidence="20" key="1">
    <citation type="submission" date="2024-03" db="EMBL/GenBank/DDBJ databases">
        <title>Deinococcus weizhi sp. nov., isolated from human skin.</title>
        <authorList>
            <person name="Wei Z."/>
            <person name="Tian F."/>
            <person name="Yang C."/>
            <person name="Xin L.T."/>
            <person name="Wen Z.J."/>
            <person name="Lan K.C."/>
            <person name="Yu L."/>
            <person name="Zhe W."/>
            <person name="Dan F.D."/>
            <person name="Jun W."/>
            <person name="Rui Z."/>
            <person name="Yong X.J."/>
            <person name="Ting Y."/>
            <person name="Wei X."/>
            <person name="Xu Z.G."/>
            <person name="Xin Z."/>
            <person name="Dong F.G."/>
            <person name="Ni X.M."/>
            <person name="Zheng M.G."/>
            <person name="Chun Y."/>
            <person name="Qian W.X."/>
        </authorList>
    </citation>
    <scope>NUCLEOTIDE SEQUENCE</scope>
    <source>
        <strain evidence="20">VB142</strain>
    </source>
</reference>
<dbReference type="Pfam" id="PF01148">
    <property type="entry name" value="CTP_transf_1"/>
    <property type="match status" value="1"/>
</dbReference>
<dbReference type="GO" id="GO:0016024">
    <property type="term" value="P:CDP-diacylglycerol biosynthetic process"/>
    <property type="evidence" value="ECO:0007669"/>
    <property type="project" value="TreeGrafter"/>
</dbReference>
<keyword evidence="17" id="KW-1208">Phospholipid metabolism</keyword>
<evidence type="ECO:0000256" key="9">
    <source>
        <dbReference type="ARBA" id="ARBA00022516"/>
    </source>
</evidence>
<feature type="transmembrane region" description="Helical" evidence="19">
    <location>
        <begin position="89"/>
        <end position="107"/>
    </location>
</feature>
<evidence type="ECO:0000256" key="3">
    <source>
        <dbReference type="ARBA" id="ARBA00005119"/>
    </source>
</evidence>
<evidence type="ECO:0000256" key="13">
    <source>
        <dbReference type="ARBA" id="ARBA00022989"/>
    </source>
</evidence>
<evidence type="ECO:0000256" key="1">
    <source>
        <dbReference type="ARBA" id="ARBA00001698"/>
    </source>
</evidence>
<dbReference type="GO" id="GO:0005886">
    <property type="term" value="C:plasma membrane"/>
    <property type="evidence" value="ECO:0007669"/>
    <property type="project" value="UniProtKB-SubCell"/>
</dbReference>
<keyword evidence="8" id="KW-1003">Cell membrane</keyword>
<name>A0AAU6Q2S5_9DEIO</name>
<comment type="catalytic activity">
    <reaction evidence="1 18">
        <text>a 1,2-diacyl-sn-glycero-3-phosphate + CTP + H(+) = a CDP-1,2-diacyl-sn-glycerol + diphosphate</text>
        <dbReference type="Rhea" id="RHEA:16229"/>
        <dbReference type="ChEBI" id="CHEBI:15378"/>
        <dbReference type="ChEBI" id="CHEBI:33019"/>
        <dbReference type="ChEBI" id="CHEBI:37563"/>
        <dbReference type="ChEBI" id="CHEBI:58332"/>
        <dbReference type="ChEBI" id="CHEBI:58608"/>
        <dbReference type="EC" id="2.7.7.41"/>
    </reaction>
</comment>
<evidence type="ECO:0000256" key="12">
    <source>
        <dbReference type="ARBA" id="ARBA00022695"/>
    </source>
</evidence>
<keyword evidence="16" id="KW-0594">Phospholipid biosynthesis</keyword>
<dbReference type="AlphaFoldDB" id="A0AAU6Q2S5"/>
<dbReference type="EC" id="2.7.7.41" evidence="6 18"/>
<comment type="similarity">
    <text evidence="5 18">Belongs to the CDS family.</text>
</comment>
<evidence type="ECO:0000256" key="17">
    <source>
        <dbReference type="ARBA" id="ARBA00023264"/>
    </source>
</evidence>
<dbReference type="InterPro" id="IPR000374">
    <property type="entry name" value="PC_trans"/>
</dbReference>
<keyword evidence="12 18" id="KW-0548">Nucleotidyltransferase</keyword>
<evidence type="ECO:0000256" key="5">
    <source>
        <dbReference type="ARBA" id="ARBA00010185"/>
    </source>
</evidence>
<protein>
    <recommendedName>
        <fullName evidence="7 18">Phosphatidate cytidylyltransferase</fullName>
        <ecNumber evidence="6 18">2.7.7.41</ecNumber>
    </recommendedName>
</protein>
<evidence type="ECO:0000256" key="2">
    <source>
        <dbReference type="ARBA" id="ARBA00004651"/>
    </source>
</evidence>
<keyword evidence="15 19" id="KW-0472">Membrane</keyword>
<gene>
    <name evidence="20" type="ORF">WDJ50_00180</name>
</gene>
<organism evidence="20">
    <name type="scientific">Deinococcus sp. VB142</name>
    <dbReference type="NCBI Taxonomy" id="3112952"/>
    <lineage>
        <taxon>Bacteria</taxon>
        <taxon>Thermotogati</taxon>
        <taxon>Deinococcota</taxon>
        <taxon>Deinococci</taxon>
        <taxon>Deinococcales</taxon>
        <taxon>Deinococcaceae</taxon>
        <taxon>Deinococcus</taxon>
    </lineage>
</organism>